<keyword evidence="3" id="KW-0998">Cell outer membrane</keyword>
<dbReference type="CDD" id="cd07185">
    <property type="entry name" value="OmpA_C-like"/>
    <property type="match status" value="1"/>
</dbReference>
<evidence type="ECO:0000256" key="3">
    <source>
        <dbReference type="ARBA" id="ARBA00023237"/>
    </source>
</evidence>
<dbReference type="PANTHER" id="PTHR30329">
    <property type="entry name" value="STATOR ELEMENT OF FLAGELLAR MOTOR COMPLEX"/>
    <property type="match status" value="1"/>
</dbReference>
<feature type="chain" id="PRO_5045288740" evidence="5">
    <location>
        <begin position="21"/>
        <end position="279"/>
    </location>
</feature>
<dbReference type="Proteomes" id="UP001149142">
    <property type="component" value="Unassembled WGS sequence"/>
</dbReference>
<dbReference type="Pfam" id="PF00691">
    <property type="entry name" value="OmpA"/>
    <property type="match status" value="2"/>
</dbReference>
<comment type="subcellular location">
    <subcellularLocation>
        <location evidence="1">Cell outer membrane</location>
    </subcellularLocation>
</comment>
<reference evidence="7" key="1">
    <citation type="submission" date="2022-11" db="EMBL/GenBank/DDBJ databases">
        <title>Refractory cell wall polysaccharides provide important carbon source for microbial heterotrophs in the hadal ocean.</title>
        <authorList>
            <person name="Zhu X."/>
        </authorList>
    </citation>
    <scope>NUCLEOTIDE SEQUENCE</scope>
    <source>
        <strain evidence="7">MTRN7</strain>
    </source>
</reference>
<evidence type="ECO:0000256" key="5">
    <source>
        <dbReference type="SAM" id="SignalP"/>
    </source>
</evidence>
<keyword evidence="5" id="KW-0732">Signal</keyword>
<dbReference type="EMBL" id="JAPFGC010000002">
    <property type="protein sequence ID" value="MDA0177961.1"/>
    <property type="molecule type" value="Genomic_DNA"/>
</dbReference>
<dbReference type="PROSITE" id="PS51123">
    <property type="entry name" value="OMPA_2"/>
    <property type="match status" value="2"/>
</dbReference>
<organism evidence="7 8">
    <name type="scientific">Mesoflavibacter profundi</name>
    <dbReference type="NCBI Taxonomy" id="2708110"/>
    <lineage>
        <taxon>Bacteria</taxon>
        <taxon>Pseudomonadati</taxon>
        <taxon>Bacteroidota</taxon>
        <taxon>Flavobacteriia</taxon>
        <taxon>Flavobacteriales</taxon>
        <taxon>Flavobacteriaceae</taxon>
        <taxon>Mesoflavibacter</taxon>
    </lineage>
</organism>
<evidence type="ECO:0000256" key="1">
    <source>
        <dbReference type="ARBA" id="ARBA00004442"/>
    </source>
</evidence>
<dbReference type="RefSeq" id="WP_270005633.1">
    <property type="nucleotide sequence ID" value="NZ_CAXQEU010000070.1"/>
</dbReference>
<dbReference type="Gene3D" id="3.30.1330.60">
    <property type="entry name" value="OmpA-like domain"/>
    <property type="match status" value="2"/>
</dbReference>
<dbReference type="InterPro" id="IPR036737">
    <property type="entry name" value="OmpA-like_sf"/>
</dbReference>
<dbReference type="SUPFAM" id="SSF103088">
    <property type="entry name" value="OmpA-like"/>
    <property type="match status" value="2"/>
</dbReference>
<dbReference type="InterPro" id="IPR006664">
    <property type="entry name" value="OMP_bac"/>
</dbReference>
<evidence type="ECO:0000313" key="8">
    <source>
        <dbReference type="Proteomes" id="UP001149142"/>
    </source>
</evidence>
<evidence type="ECO:0000313" key="7">
    <source>
        <dbReference type="EMBL" id="MDA0177961.1"/>
    </source>
</evidence>
<dbReference type="InterPro" id="IPR006665">
    <property type="entry name" value="OmpA-like"/>
</dbReference>
<name>A0ABT4S1Q3_9FLAO</name>
<evidence type="ECO:0000256" key="4">
    <source>
        <dbReference type="PROSITE-ProRule" id="PRU00473"/>
    </source>
</evidence>
<gene>
    <name evidence="7" type="ORF">OOZ35_10700</name>
</gene>
<accession>A0ABT4S1Q3</accession>
<feature type="domain" description="OmpA-like" evidence="6">
    <location>
        <begin position="26"/>
        <end position="148"/>
    </location>
</feature>
<keyword evidence="8" id="KW-1185">Reference proteome</keyword>
<dbReference type="InterPro" id="IPR050330">
    <property type="entry name" value="Bact_OuterMem_StrucFunc"/>
</dbReference>
<dbReference type="PRINTS" id="PR01021">
    <property type="entry name" value="OMPADOMAIN"/>
</dbReference>
<feature type="domain" description="OmpA-like" evidence="6">
    <location>
        <begin position="159"/>
        <end position="278"/>
    </location>
</feature>
<proteinExistence type="predicted"/>
<evidence type="ECO:0000256" key="2">
    <source>
        <dbReference type="ARBA" id="ARBA00023136"/>
    </source>
</evidence>
<keyword evidence="2 4" id="KW-0472">Membrane</keyword>
<sequence length="279" mass="31850">MKNLSYILLFIVSVNNFVNANNTTLKTKSSKVVKHDVYFDTDKHQITKEEFTKLVQFLNETKDVDIERMSIVGYCDDRGNANYNKTLSNKRAEAIKKIIISYRNSTKQPEILNVKGKGEVALNTKEEALFKELRALNRKVTIVIAPKKLIAGSFFAEDVNKGDLINLKSLNFVLGYRYLTPESKKALQELADFLVKRTDIFFTINGHVCCTENGRESRDRETGKLNLSVVRAKYIRDYLVKAGVDAKRVRYQGLAGKYNLGGSTKEDRRVEILIRHISK</sequence>
<evidence type="ECO:0000259" key="6">
    <source>
        <dbReference type="PROSITE" id="PS51123"/>
    </source>
</evidence>
<feature type="signal peptide" evidence="5">
    <location>
        <begin position="1"/>
        <end position="20"/>
    </location>
</feature>
<dbReference type="PANTHER" id="PTHR30329:SF21">
    <property type="entry name" value="LIPOPROTEIN YIAD-RELATED"/>
    <property type="match status" value="1"/>
</dbReference>
<comment type="caution">
    <text evidence="7">The sequence shown here is derived from an EMBL/GenBank/DDBJ whole genome shotgun (WGS) entry which is preliminary data.</text>
</comment>
<protein>
    <submittedName>
        <fullName evidence="7">OmpA family protein</fullName>
    </submittedName>
</protein>